<keyword evidence="2" id="KW-1185">Reference proteome</keyword>
<organism evidence="1 2">
    <name type="scientific">Marivirga sericea</name>
    <dbReference type="NCBI Taxonomy" id="1028"/>
    <lineage>
        <taxon>Bacteria</taxon>
        <taxon>Pseudomonadati</taxon>
        <taxon>Bacteroidota</taxon>
        <taxon>Cytophagia</taxon>
        <taxon>Cytophagales</taxon>
        <taxon>Marivirgaceae</taxon>
        <taxon>Marivirga</taxon>
    </lineage>
</organism>
<proteinExistence type="predicted"/>
<dbReference type="Proteomes" id="UP000193804">
    <property type="component" value="Unassembled WGS sequence"/>
</dbReference>
<dbReference type="AlphaFoldDB" id="A0A1X7L8B0"/>
<dbReference type="STRING" id="1028.SAMN05661096_03629"/>
<name>A0A1X7L8B0_9BACT</name>
<evidence type="ECO:0000313" key="2">
    <source>
        <dbReference type="Proteomes" id="UP000193804"/>
    </source>
</evidence>
<protein>
    <submittedName>
        <fullName evidence="1">Uncharacterized protein</fullName>
    </submittedName>
</protein>
<sequence>MTAEGIFYLSFVAGDYEKSGFISGSSGDRVYFYYHELKRIKQELELNHMTVIDFIEKEYKKPNTISEIHTIINAKKRTYNNL</sequence>
<reference evidence="2" key="1">
    <citation type="submission" date="2017-04" db="EMBL/GenBank/DDBJ databases">
        <authorList>
            <person name="Varghese N."/>
            <person name="Submissions S."/>
        </authorList>
    </citation>
    <scope>NUCLEOTIDE SEQUENCE [LARGE SCALE GENOMIC DNA]</scope>
    <source>
        <strain evidence="2">DSM 4125</strain>
    </source>
</reference>
<dbReference type="RefSeq" id="WP_085518761.1">
    <property type="nucleotide sequence ID" value="NZ_FXAW01000009.1"/>
</dbReference>
<gene>
    <name evidence="1" type="ORF">SAMN05661096_03629</name>
</gene>
<evidence type="ECO:0000313" key="1">
    <source>
        <dbReference type="EMBL" id="SMG50061.1"/>
    </source>
</evidence>
<dbReference type="EMBL" id="FXAW01000009">
    <property type="protein sequence ID" value="SMG50061.1"/>
    <property type="molecule type" value="Genomic_DNA"/>
</dbReference>
<accession>A0A1X7L8B0</accession>